<comment type="caution">
    <text evidence="1">The sequence shown here is derived from an EMBL/GenBank/DDBJ whole genome shotgun (WGS) entry which is preliminary data.</text>
</comment>
<reference evidence="1" key="1">
    <citation type="submission" date="2023-08" db="EMBL/GenBank/DDBJ databases">
        <authorList>
            <person name="Audoor S."/>
            <person name="Bilcke G."/>
        </authorList>
    </citation>
    <scope>NUCLEOTIDE SEQUENCE</scope>
</reference>
<protein>
    <submittedName>
        <fullName evidence="1">Uncharacterized protein</fullName>
    </submittedName>
</protein>
<sequence>MAVVVGDMARWRQAGLETRWSATGPSVAWLGKLSLAIGMASGSSVAIDGIFTTSGVPVLASGYNAFGKFVEADHWALWIDINLNTALGNFKPQESTFKPLKLTLLDRQSVRRYLQLVHLGYKEYDIPSHLTRLNQRIENNERQMSPLLAHKYNCLHWYGGLLKTIVALPHPARFCGLQSCKDFGTN</sequence>
<organism evidence="1 2">
    <name type="scientific">Cylindrotheca closterium</name>
    <dbReference type="NCBI Taxonomy" id="2856"/>
    <lineage>
        <taxon>Eukaryota</taxon>
        <taxon>Sar</taxon>
        <taxon>Stramenopiles</taxon>
        <taxon>Ochrophyta</taxon>
        <taxon>Bacillariophyta</taxon>
        <taxon>Bacillariophyceae</taxon>
        <taxon>Bacillariophycidae</taxon>
        <taxon>Bacillariales</taxon>
        <taxon>Bacillariaceae</taxon>
        <taxon>Cylindrotheca</taxon>
    </lineage>
</organism>
<name>A0AAD2GDH7_9STRA</name>
<dbReference type="Proteomes" id="UP001295423">
    <property type="component" value="Unassembled WGS sequence"/>
</dbReference>
<evidence type="ECO:0000313" key="1">
    <source>
        <dbReference type="EMBL" id="CAJ1970514.1"/>
    </source>
</evidence>
<dbReference type="EMBL" id="CAKOGP040002527">
    <property type="protein sequence ID" value="CAJ1970514.1"/>
    <property type="molecule type" value="Genomic_DNA"/>
</dbReference>
<keyword evidence="2" id="KW-1185">Reference proteome</keyword>
<gene>
    <name evidence="1" type="ORF">CYCCA115_LOCUS24530</name>
</gene>
<evidence type="ECO:0000313" key="2">
    <source>
        <dbReference type="Proteomes" id="UP001295423"/>
    </source>
</evidence>
<accession>A0AAD2GDH7</accession>
<proteinExistence type="predicted"/>
<dbReference type="AlphaFoldDB" id="A0AAD2GDH7"/>